<evidence type="ECO:0000256" key="2">
    <source>
        <dbReference type="PROSITE-ProRule" id="PRU00169"/>
    </source>
</evidence>
<dbReference type="Proteomes" id="UP000186096">
    <property type="component" value="Unassembled WGS sequence"/>
</dbReference>
<dbReference type="Pfam" id="PF00072">
    <property type="entry name" value="Response_reg"/>
    <property type="match status" value="1"/>
</dbReference>
<keyword evidence="1 2" id="KW-0597">Phosphoprotein</keyword>
<dbReference type="InterPro" id="IPR011006">
    <property type="entry name" value="CheY-like_superfamily"/>
</dbReference>
<evidence type="ECO:0000256" key="1">
    <source>
        <dbReference type="ARBA" id="ARBA00022553"/>
    </source>
</evidence>
<feature type="modified residue" description="4-aspartylphosphate" evidence="2">
    <location>
        <position position="71"/>
    </location>
</feature>
<gene>
    <name evidence="4" type="ORF">SAMN05421833_10712</name>
</gene>
<dbReference type="EMBL" id="FTNI01000007">
    <property type="protein sequence ID" value="SIR22470.1"/>
    <property type="molecule type" value="Genomic_DNA"/>
</dbReference>
<dbReference type="CDD" id="cd17535">
    <property type="entry name" value="REC_NarL-like"/>
    <property type="match status" value="1"/>
</dbReference>
<organism evidence="4 5">
    <name type="scientific">Microbispora rosea</name>
    <dbReference type="NCBI Taxonomy" id="58117"/>
    <lineage>
        <taxon>Bacteria</taxon>
        <taxon>Bacillati</taxon>
        <taxon>Actinomycetota</taxon>
        <taxon>Actinomycetes</taxon>
        <taxon>Streptosporangiales</taxon>
        <taxon>Streptosporangiaceae</taxon>
        <taxon>Microbispora</taxon>
    </lineage>
</organism>
<dbReference type="STRING" id="58117.SAMN05421833_10712"/>
<dbReference type="PROSITE" id="PS50110">
    <property type="entry name" value="RESPONSE_REGULATORY"/>
    <property type="match status" value="1"/>
</dbReference>
<evidence type="ECO:0000313" key="4">
    <source>
        <dbReference type="EMBL" id="SIR22470.1"/>
    </source>
</evidence>
<dbReference type="InterPro" id="IPR001789">
    <property type="entry name" value="Sig_transdc_resp-reg_receiver"/>
</dbReference>
<dbReference type="Gene3D" id="3.40.50.2300">
    <property type="match status" value="1"/>
</dbReference>
<accession>A0A1N6Z6J4</accession>
<dbReference type="GO" id="GO:0000160">
    <property type="term" value="P:phosphorelay signal transduction system"/>
    <property type="evidence" value="ECO:0007669"/>
    <property type="project" value="InterPro"/>
</dbReference>
<keyword evidence="5" id="KW-1185">Reference proteome</keyword>
<proteinExistence type="predicted"/>
<dbReference type="SUPFAM" id="SSF52172">
    <property type="entry name" value="CheY-like"/>
    <property type="match status" value="1"/>
</dbReference>
<dbReference type="SMART" id="SM00448">
    <property type="entry name" value="REC"/>
    <property type="match status" value="1"/>
</dbReference>
<dbReference type="AlphaFoldDB" id="A0A1N6Z6J4"/>
<name>A0A1N6Z6J4_9ACTN</name>
<dbReference type="InterPro" id="IPR050595">
    <property type="entry name" value="Bact_response_regulator"/>
</dbReference>
<dbReference type="PANTHER" id="PTHR44591">
    <property type="entry name" value="STRESS RESPONSE REGULATOR PROTEIN 1"/>
    <property type="match status" value="1"/>
</dbReference>
<evidence type="ECO:0000259" key="3">
    <source>
        <dbReference type="PROSITE" id="PS50110"/>
    </source>
</evidence>
<dbReference type="PANTHER" id="PTHR44591:SF18">
    <property type="entry name" value="REGULATORY PROTEIN"/>
    <property type="match status" value="1"/>
</dbReference>
<dbReference type="InterPro" id="IPR058245">
    <property type="entry name" value="NreC/VraR/RcsB-like_REC"/>
</dbReference>
<reference evidence="5" key="1">
    <citation type="submission" date="2017-01" db="EMBL/GenBank/DDBJ databases">
        <authorList>
            <person name="Varghese N."/>
            <person name="Submissions S."/>
        </authorList>
    </citation>
    <scope>NUCLEOTIDE SEQUENCE [LARGE SCALE GENOMIC DNA]</scope>
    <source>
        <strain evidence="5">ATCC 12950</strain>
    </source>
</reference>
<evidence type="ECO:0000313" key="5">
    <source>
        <dbReference type="Proteomes" id="UP000186096"/>
    </source>
</evidence>
<sequence>MAATCNDSEMLRCHSERVALRCLIVDDSDHFKEAARLLLEADGIAVVGTAATFAEALRRFHELRPDLVLVDVDLGEESGFDLVMRLWEEAEGRRPRIILISTYDEQDYAELIATSPAVAFLSKPHLSGRAIDDILRKANA</sequence>
<protein>
    <submittedName>
        <fullName evidence="4">Response regulator receiver domain-containing protein</fullName>
    </submittedName>
</protein>
<feature type="domain" description="Response regulatory" evidence="3">
    <location>
        <begin position="21"/>
        <end position="138"/>
    </location>
</feature>